<dbReference type="EMBL" id="MU864399">
    <property type="protein sequence ID" value="KAK4187680.1"/>
    <property type="molecule type" value="Genomic_DNA"/>
</dbReference>
<feature type="domain" description="Calcium-dependent cell adhesion molecule 1 membrane-binding" evidence="2">
    <location>
        <begin position="93"/>
        <end position="200"/>
    </location>
</feature>
<dbReference type="InterPro" id="IPR038423">
    <property type="entry name" value="CAD_C_sf"/>
</dbReference>
<reference evidence="3" key="2">
    <citation type="submission" date="2023-05" db="EMBL/GenBank/DDBJ databases">
        <authorList>
            <consortium name="Lawrence Berkeley National Laboratory"/>
            <person name="Steindorff A."/>
            <person name="Hensen N."/>
            <person name="Bonometti L."/>
            <person name="Westerberg I."/>
            <person name="Brannstrom I.O."/>
            <person name="Guillou S."/>
            <person name="Cros-Aarteil S."/>
            <person name="Calhoun S."/>
            <person name="Haridas S."/>
            <person name="Kuo A."/>
            <person name="Mondo S."/>
            <person name="Pangilinan J."/>
            <person name="Riley R."/>
            <person name="Labutti K."/>
            <person name="Andreopoulos B."/>
            <person name="Lipzen A."/>
            <person name="Chen C."/>
            <person name="Yanf M."/>
            <person name="Daum C."/>
            <person name="Ng V."/>
            <person name="Clum A."/>
            <person name="Ohm R."/>
            <person name="Martin F."/>
            <person name="Silar P."/>
            <person name="Natvig D."/>
            <person name="Lalanne C."/>
            <person name="Gautier V."/>
            <person name="Ament-Velasquez S.L."/>
            <person name="Kruys A."/>
            <person name="Hutchinson M.I."/>
            <person name="Powell A.J."/>
            <person name="Barry K."/>
            <person name="Miller A.N."/>
            <person name="Grigoriev I.V."/>
            <person name="Debuchy R."/>
            <person name="Gladieux P."/>
            <person name="Thoren M.H."/>
            <person name="Johannesson H."/>
        </authorList>
    </citation>
    <scope>NUCLEOTIDE SEQUENCE</scope>
    <source>
        <strain evidence="3">PSN309</strain>
    </source>
</reference>
<proteinExistence type="predicted"/>
<evidence type="ECO:0000259" key="1">
    <source>
        <dbReference type="Pfam" id="PF08964"/>
    </source>
</evidence>
<dbReference type="PANTHER" id="PTHR38083:SF1">
    <property type="entry name" value="CALCIUM-DEPENDENT CELL ADHESION MOLECULE 1-RELATED"/>
    <property type="match status" value="1"/>
</dbReference>
<protein>
    <submittedName>
        <fullName evidence="3">Membrane binding-domain-containing protein</fullName>
    </submittedName>
</protein>
<keyword evidence="4" id="KW-1185">Reference proteome</keyword>
<dbReference type="InterPro" id="IPR029283">
    <property type="entry name" value="Membrane-bd"/>
</dbReference>
<sequence>MAPAVEPTAVNFYTKKDFEGEEYPYAIDADVSVTGELNDKFLSVNVGSAAKVIAWQHYNQTGIYKEWEDDHPDISDIDGLSRFRVVSSDTRAISFIFKDSTDGDPKQYSLKVDARDVGSVLILSDDGEGYRLVGILPSGGPPITTGIYVRDEKSKVYIATGSIYFQWNASTKQVDIVEDANFPKQLEHKRTGDSAFEITLVDNKPTE</sequence>
<reference evidence="3" key="1">
    <citation type="journal article" date="2023" name="Mol. Phylogenet. Evol.">
        <title>Genome-scale phylogeny and comparative genomics of the fungal order Sordariales.</title>
        <authorList>
            <person name="Hensen N."/>
            <person name="Bonometti L."/>
            <person name="Westerberg I."/>
            <person name="Brannstrom I.O."/>
            <person name="Guillou S."/>
            <person name="Cros-Aarteil S."/>
            <person name="Calhoun S."/>
            <person name="Haridas S."/>
            <person name="Kuo A."/>
            <person name="Mondo S."/>
            <person name="Pangilinan J."/>
            <person name="Riley R."/>
            <person name="LaButti K."/>
            <person name="Andreopoulos B."/>
            <person name="Lipzen A."/>
            <person name="Chen C."/>
            <person name="Yan M."/>
            <person name="Daum C."/>
            <person name="Ng V."/>
            <person name="Clum A."/>
            <person name="Steindorff A."/>
            <person name="Ohm R.A."/>
            <person name="Martin F."/>
            <person name="Silar P."/>
            <person name="Natvig D.O."/>
            <person name="Lalanne C."/>
            <person name="Gautier V."/>
            <person name="Ament-Velasquez S.L."/>
            <person name="Kruys A."/>
            <person name="Hutchinson M.I."/>
            <person name="Powell A.J."/>
            <person name="Barry K."/>
            <person name="Miller A.N."/>
            <person name="Grigoriev I.V."/>
            <person name="Debuchy R."/>
            <person name="Gladieux P."/>
            <person name="Hiltunen Thoren M."/>
            <person name="Johannesson H."/>
        </authorList>
    </citation>
    <scope>NUCLEOTIDE SEQUENCE</scope>
    <source>
        <strain evidence="3">PSN309</strain>
    </source>
</reference>
<dbReference type="InterPro" id="IPR011024">
    <property type="entry name" value="G_crystallin-like"/>
</dbReference>
<name>A0AAN6WT45_9PEZI</name>
<dbReference type="Pfam" id="PF14564">
    <property type="entry name" value="Membrane_bind"/>
    <property type="match status" value="1"/>
</dbReference>
<dbReference type="SUPFAM" id="SSF49695">
    <property type="entry name" value="gamma-Crystallin-like"/>
    <property type="match status" value="1"/>
</dbReference>
<organism evidence="3 4">
    <name type="scientific">Podospora australis</name>
    <dbReference type="NCBI Taxonomy" id="1536484"/>
    <lineage>
        <taxon>Eukaryota</taxon>
        <taxon>Fungi</taxon>
        <taxon>Dikarya</taxon>
        <taxon>Ascomycota</taxon>
        <taxon>Pezizomycotina</taxon>
        <taxon>Sordariomycetes</taxon>
        <taxon>Sordariomycetidae</taxon>
        <taxon>Sordariales</taxon>
        <taxon>Podosporaceae</taxon>
        <taxon>Podospora</taxon>
    </lineage>
</organism>
<evidence type="ECO:0000259" key="2">
    <source>
        <dbReference type="Pfam" id="PF14564"/>
    </source>
</evidence>
<dbReference type="AlphaFoldDB" id="A0AAN6WT45"/>
<dbReference type="GO" id="GO:0016020">
    <property type="term" value="C:membrane"/>
    <property type="evidence" value="ECO:0007669"/>
    <property type="project" value="InterPro"/>
</dbReference>
<gene>
    <name evidence="3" type="ORF">QBC35DRAFT_498283</name>
</gene>
<dbReference type="InterPro" id="IPR015059">
    <property type="entry name" value="Ca_cell_adhesion_N_dom"/>
</dbReference>
<dbReference type="Pfam" id="PF08964">
    <property type="entry name" value="Crystall_3"/>
    <property type="match status" value="1"/>
</dbReference>
<dbReference type="PANTHER" id="PTHR38083">
    <property type="entry name" value="CALCIUM-DEPENDENT CELL ADHESION MOLECULE 1-RELATED"/>
    <property type="match status" value="1"/>
</dbReference>
<dbReference type="Gene3D" id="2.60.20.10">
    <property type="entry name" value="Crystallins"/>
    <property type="match status" value="1"/>
</dbReference>
<dbReference type="Proteomes" id="UP001302126">
    <property type="component" value="Unassembled WGS sequence"/>
</dbReference>
<dbReference type="Gene3D" id="2.60.40.1720">
    <property type="entry name" value="Calcium-dependent cell adhesion molecule-1"/>
    <property type="match status" value="1"/>
</dbReference>
<comment type="caution">
    <text evidence="3">The sequence shown here is derived from an EMBL/GenBank/DDBJ whole genome shotgun (WGS) entry which is preliminary data.</text>
</comment>
<dbReference type="InterPro" id="IPR052885">
    <property type="entry name" value="Dictyostelium_CAD"/>
</dbReference>
<evidence type="ECO:0000313" key="3">
    <source>
        <dbReference type="EMBL" id="KAK4187680.1"/>
    </source>
</evidence>
<dbReference type="GO" id="GO:0098609">
    <property type="term" value="P:cell-cell adhesion"/>
    <property type="evidence" value="ECO:0007669"/>
    <property type="project" value="InterPro"/>
</dbReference>
<feature type="domain" description="Calcium-dependent cell adhesion molecule N-terminal" evidence="1">
    <location>
        <begin position="7"/>
        <end position="86"/>
    </location>
</feature>
<evidence type="ECO:0000313" key="4">
    <source>
        <dbReference type="Proteomes" id="UP001302126"/>
    </source>
</evidence>
<accession>A0AAN6WT45</accession>